<dbReference type="EMBL" id="JBAGLP010000120">
    <property type="protein sequence ID" value="MEG3616728.1"/>
    <property type="molecule type" value="Genomic_DNA"/>
</dbReference>
<dbReference type="RefSeq" id="WP_332903176.1">
    <property type="nucleotide sequence ID" value="NZ_JBAGLP010000120.1"/>
</dbReference>
<protein>
    <submittedName>
        <fullName evidence="1">DUF488 family protein</fullName>
    </submittedName>
</protein>
<dbReference type="InterPro" id="IPR052552">
    <property type="entry name" value="YeaO-like"/>
</dbReference>
<gene>
    <name evidence="1" type="ORF">V5O49_16500</name>
</gene>
<accession>A0ABU7ZBB0</accession>
<sequence>MTVHLARVYTEPGPDDGRRVLADRLWPRGVRKDDPRVGVWLRDVAPSTELRRWYAHDPDRTAEFGERYRAELETPGPAADALAELRDLAREGTVTLVTSTRELDGSHLVVLARLLREPSGEEGPAAEEGLSWP</sequence>
<dbReference type="Pfam" id="PF22752">
    <property type="entry name" value="DUF488-N3i"/>
    <property type="match status" value="1"/>
</dbReference>
<dbReference type="PANTHER" id="PTHR36849">
    <property type="entry name" value="CYTOPLASMIC PROTEIN-RELATED"/>
    <property type="match status" value="1"/>
</dbReference>
<name>A0ABU7ZBB0_9MICO</name>
<keyword evidence="2" id="KW-1185">Reference proteome</keyword>
<evidence type="ECO:0000313" key="2">
    <source>
        <dbReference type="Proteomes" id="UP001310387"/>
    </source>
</evidence>
<reference evidence="1" key="1">
    <citation type="journal article" date="2024" name="Antonie Van Leeuwenhoek">
        <title>Isoptericola haloaureus sp. nov., a dimorphic actinobacterium isolated from mangrove sediments of southeast India, implicating biosaline agricultural significance through nitrogen fixation and salt tolerance genes.</title>
        <authorList>
            <person name="Prathaban M."/>
            <person name="Prathiviraj R."/>
            <person name="Ravichandran M."/>
            <person name="Natarajan S.D."/>
            <person name="Sobanaa M."/>
            <person name="Hari Krishna Kumar S."/>
            <person name="Chandrasekar V."/>
            <person name="Selvin J."/>
        </authorList>
    </citation>
    <scope>NUCLEOTIDE SEQUENCE</scope>
    <source>
        <strain evidence="1">MP1014</strain>
    </source>
</reference>
<organism evidence="1 2">
    <name type="scientific">Isoptericola haloaureus</name>
    <dbReference type="NCBI Taxonomy" id="1542902"/>
    <lineage>
        <taxon>Bacteria</taxon>
        <taxon>Bacillati</taxon>
        <taxon>Actinomycetota</taxon>
        <taxon>Actinomycetes</taxon>
        <taxon>Micrococcales</taxon>
        <taxon>Promicromonosporaceae</taxon>
        <taxon>Isoptericola</taxon>
    </lineage>
</organism>
<comment type="caution">
    <text evidence="1">The sequence shown here is derived from an EMBL/GenBank/DDBJ whole genome shotgun (WGS) entry which is preliminary data.</text>
</comment>
<dbReference type="PANTHER" id="PTHR36849:SF1">
    <property type="entry name" value="CYTOPLASMIC PROTEIN"/>
    <property type="match status" value="1"/>
</dbReference>
<proteinExistence type="predicted"/>
<reference evidence="1" key="2">
    <citation type="submission" date="2024-02" db="EMBL/GenBank/DDBJ databases">
        <authorList>
            <person name="Prathaban M."/>
            <person name="Mythili R."/>
            <person name="Sharmila Devi N."/>
            <person name="Sobanaa M."/>
            <person name="Prathiviraj R."/>
            <person name="Selvin J."/>
        </authorList>
    </citation>
    <scope>NUCLEOTIDE SEQUENCE</scope>
    <source>
        <strain evidence="1">MP1014</strain>
    </source>
</reference>
<evidence type="ECO:0000313" key="1">
    <source>
        <dbReference type="EMBL" id="MEG3616728.1"/>
    </source>
</evidence>
<dbReference type="Proteomes" id="UP001310387">
    <property type="component" value="Unassembled WGS sequence"/>
</dbReference>